<evidence type="ECO:0000313" key="3">
    <source>
        <dbReference type="Proteomes" id="UP001229244"/>
    </source>
</evidence>
<keyword evidence="1" id="KW-0175">Coiled coil</keyword>
<feature type="coiled-coil region" evidence="1">
    <location>
        <begin position="1"/>
        <end position="40"/>
    </location>
</feature>
<evidence type="ECO:0000313" key="2">
    <source>
        <dbReference type="EMBL" id="MDQ0316423.1"/>
    </source>
</evidence>
<organism evidence="2 3">
    <name type="scientific">Amorphus orientalis</name>
    <dbReference type="NCBI Taxonomy" id="649198"/>
    <lineage>
        <taxon>Bacteria</taxon>
        <taxon>Pseudomonadati</taxon>
        <taxon>Pseudomonadota</taxon>
        <taxon>Alphaproteobacteria</taxon>
        <taxon>Hyphomicrobiales</taxon>
        <taxon>Amorphaceae</taxon>
        <taxon>Amorphus</taxon>
    </lineage>
</organism>
<gene>
    <name evidence="2" type="ORF">J2S73_002880</name>
</gene>
<reference evidence="2" key="1">
    <citation type="submission" date="2023-07" db="EMBL/GenBank/DDBJ databases">
        <title>Genomic Encyclopedia of Type Strains, Phase IV (KMG-IV): sequencing the most valuable type-strain genomes for metagenomic binning, comparative biology and taxonomic classification.</title>
        <authorList>
            <person name="Goeker M."/>
        </authorList>
    </citation>
    <scope>NUCLEOTIDE SEQUENCE</scope>
    <source>
        <strain evidence="2">DSM 21202</strain>
    </source>
</reference>
<dbReference type="Proteomes" id="UP001229244">
    <property type="component" value="Unassembled WGS sequence"/>
</dbReference>
<accession>A0AAE4ATL3</accession>
<evidence type="ECO:0000256" key="1">
    <source>
        <dbReference type="SAM" id="Coils"/>
    </source>
</evidence>
<keyword evidence="3" id="KW-1185">Reference proteome</keyword>
<sequence>MASVLDRIKELDQERSKLLQEAKSEALANAQKAVEELNALGFNYRLVSDGETASASSGTRRMGIRQEVLEIVKQHPQGIKRADLLAQMAATDKRGRQSVSNALANLKKSGSIDGDAGVYKPAKGR</sequence>
<dbReference type="AlphaFoldDB" id="A0AAE4ATL3"/>
<proteinExistence type="predicted"/>
<name>A0AAE4ATL3_9HYPH</name>
<comment type="caution">
    <text evidence="2">The sequence shown here is derived from an EMBL/GenBank/DDBJ whole genome shotgun (WGS) entry which is preliminary data.</text>
</comment>
<protein>
    <submittedName>
        <fullName evidence="2">Uncharacterized protein</fullName>
    </submittedName>
</protein>
<dbReference type="RefSeq" id="WP_306886244.1">
    <property type="nucleotide sequence ID" value="NZ_JAUSUL010000002.1"/>
</dbReference>
<dbReference type="EMBL" id="JAUSUL010000002">
    <property type="protein sequence ID" value="MDQ0316423.1"/>
    <property type="molecule type" value="Genomic_DNA"/>
</dbReference>